<organism evidence="2 3">
    <name type="scientific">Dendrothele bispora (strain CBS 962.96)</name>
    <dbReference type="NCBI Taxonomy" id="1314807"/>
    <lineage>
        <taxon>Eukaryota</taxon>
        <taxon>Fungi</taxon>
        <taxon>Dikarya</taxon>
        <taxon>Basidiomycota</taxon>
        <taxon>Agaricomycotina</taxon>
        <taxon>Agaricomycetes</taxon>
        <taxon>Agaricomycetidae</taxon>
        <taxon>Agaricales</taxon>
        <taxon>Agaricales incertae sedis</taxon>
        <taxon>Dendrothele</taxon>
    </lineage>
</organism>
<accession>A0A4S8L6X5</accession>
<evidence type="ECO:0000313" key="3">
    <source>
        <dbReference type="Proteomes" id="UP000297245"/>
    </source>
</evidence>
<evidence type="ECO:0000313" key="2">
    <source>
        <dbReference type="EMBL" id="THU84359.1"/>
    </source>
</evidence>
<dbReference type="GO" id="GO:0008194">
    <property type="term" value="F:UDP-glycosyltransferase activity"/>
    <property type="evidence" value="ECO:0007669"/>
    <property type="project" value="InterPro"/>
</dbReference>
<proteinExistence type="predicted"/>
<gene>
    <name evidence="2" type="ORF">K435DRAFT_687666</name>
</gene>
<dbReference type="InterPro" id="IPR002213">
    <property type="entry name" value="UDP_glucos_trans"/>
</dbReference>
<dbReference type="PANTHER" id="PTHR48045">
    <property type="entry name" value="UDP-GLYCOSYLTRANSFERASE 72B1"/>
    <property type="match status" value="1"/>
</dbReference>
<feature type="non-terminal residue" evidence="2">
    <location>
        <position position="1"/>
    </location>
</feature>
<keyword evidence="3" id="KW-1185">Reference proteome</keyword>
<dbReference type="OrthoDB" id="5835829at2759"/>
<evidence type="ECO:0000256" key="1">
    <source>
        <dbReference type="ARBA" id="ARBA00022679"/>
    </source>
</evidence>
<dbReference type="PANTHER" id="PTHR48045:SF20">
    <property type="entry name" value="UDP-RHAMNOSE:RHAMNOSYLTRANSFERASE 1"/>
    <property type="match status" value="1"/>
</dbReference>
<dbReference type="EMBL" id="ML179604">
    <property type="protein sequence ID" value="THU84359.1"/>
    <property type="molecule type" value="Genomic_DNA"/>
</dbReference>
<dbReference type="AlphaFoldDB" id="A0A4S8L6X5"/>
<reference evidence="2 3" key="1">
    <citation type="journal article" date="2019" name="Nat. Ecol. Evol.">
        <title>Megaphylogeny resolves global patterns of mushroom evolution.</title>
        <authorList>
            <person name="Varga T."/>
            <person name="Krizsan K."/>
            <person name="Foldi C."/>
            <person name="Dima B."/>
            <person name="Sanchez-Garcia M."/>
            <person name="Sanchez-Ramirez S."/>
            <person name="Szollosi G.J."/>
            <person name="Szarkandi J.G."/>
            <person name="Papp V."/>
            <person name="Albert L."/>
            <person name="Andreopoulos W."/>
            <person name="Angelini C."/>
            <person name="Antonin V."/>
            <person name="Barry K.W."/>
            <person name="Bougher N.L."/>
            <person name="Buchanan P."/>
            <person name="Buyck B."/>
            <person name="Bense V."/>
            <person name="Catcheside P."/>
            <person name="Chovatia M."/>
            <person name="Cooper J."/>
            <person name="Damon W."/>
            <person name="Desjardin D."/>
            <person name="Finy P."/>
            <person name="Geml J."/>
            <person name="Haridas S."/>
            <person name="Hughes K."/>
            <person name="Justo A."/>
            <person name="Karasinski D."/>
            <person name="Kautmanova I."/>
            <person name="Kiss B."/>
            <person name="Kocsube S."/>
            <person name="Kotiranta H."/>
            <person name="LaButti K.M."/>
            <person name="Lechner B.E."/>
            <person name="Liimatainen K."/>
            <person name="Lipzen A."/>
            <person name="Lukacs Z."/>
            <person name="Mihaltcheva S."/>
            <person name="Morgado L.N."/>
            <person name="Niskanen T."/>
            <person name="Noordeloos M.E."/>
            <person name="Ohm R.A."/>
            <person name="Ortiz-Santana B."/>
            <person name="Ovrebo C."/>
            <person name="Racz N."/>
            <person name="Riley R."/>
            <person name="Savchenko A."/>
            <person name="Shiryaev A."/>
            <person name="Soop K."/>
            <person name="Spirin V."/>
            <person name="Szebenyi C."/>
            <person name="Tomsovsky M."/>
            <person name="Tulloss R.E."/>
            <person name="Uehling J."/>
            <person name="Grigoriev I.V."/>
            <person name="Vagvolgyi C."/>
            <person name="Papp T."/>
            <person name="Martin F.M."/>
            <person name="Miettinen O."/>
            <person name="Hibbett D.S."/>
            <person name="Nagy L.G."/>
        </authorList>
    </citation>
    <scope>NUCLEOTIDE SEQUENCE [LARGE SCALE GENOMIC DNA]</scope>
    <source>
        <strain evidence="2 3">CBS 962.96</strain>
    </source>
</reference>
<dbReference type="Proteomes" id="UP000297245">
    <property type="component" value="Unassembled WGS sequence"/>
</dbReference>
<dbReference type="Pfam" id="PF00201">
    <property type="entry name" value="UDPGT"/>
    <property type="match status" value="1"/>
</dbReference>
<protein>
    <submittedName>
        <fullName evidence="2">UDP-Glycosyltransferase/glycogen phosphorylase</fullName>
    </submittedName>
</protein>
<dbReference type="CDD" id="cd03784">
    <property type="entry name" value="GT1_Gtf-like"/>
    <property type="match status" value="1"/>
</dbReference>
<dbReference type="Gene3D" id="3.40.50.2000">
    <property type="entry name" value="Glycogen Phosphorylase B"/>
    <property type="match status" value="2"/>
</dbReference>
<name>A0A4S8L6X5_DENBC</name>
<keyword evidence="1 2" id="KW-0808">Transferase</keyword>
<dbReference type="SUPFAM" id="SSF53756">
    <property type="entry name" value="UDP-Glycosyltransferase/glycogen phosphorylase"/>
    <property type="match status" value="1"/>
</dbReference>
<sequence>VSFYPQFIDKVNGEVVTAVGVPPMYDYESHPQEIQAVGHILVQIARKYIADCNGMIVASSTAYDGKSIEAVKDWFTSLGQVVYPVGPLSLPDPPSGEKGKQVMEFLDKMQAKHGEKSVIYMSFGTFFWPKNPSKVWAVIEEILASGTPLVWAHPSPLCQVPEDKLKMLRESGITFETQWAPQEVILSHPATGWFISHGGWNSTQEAMIYKVPQVFWPQAADQPQNAATVCFNHKAGFELIEVRTGEHGTRLPYRFKDADPKDVPTFTVDAVRKEIRDVLQKLKGDEGLIVRKNFEKMSEEFYGGWEEGGEVRQNLNEFLEKFVDGN</sequence>